<evidence type="ECO:0000313" key="3">
    <source>
        <dbReference type="EMBL" id="ORE88854.1"/>
    </source>
</evidence>
<evidence type="ECO:0000256" key="1">
    <source>
        <dbReference type="SAM" id="MobiDB-lite"/>
    </source>
</evidence>
<feature type="domain" description="FHA" evidence="2">
    <location>
        <begin position="23"/>
        <end position="73"/>
    </location>
</feature>
<dbReference type="AlphaFoldDB" id="A0A1Y1SGQ1"/>
<feature type="region of interest" description="Disordered" evidence="1">
    <location>
        <begin position="120"/>
        <end position="150"/>
    </location>
</feature>
<dbReference type="Proteomes" id="UP000192342">
    <property type="component" value="Unassembled WGS sequence"/>
</dbReference>
<dbReference type="Pfam" id="PF00498">
    <property type="entry name" value="FHA"/>
    <property type="match status" value="1"/>
</dbReference>
<dbReference type="RefSeq" id="WP_083559473.1">
    <property type="nucleotide sequence ID" value="NZ_AQQV01000001.1"/>
</dbReference>
<dbReference type="InterPro" id="IPR050923">
    <property type="entry name" value="Cell_Proc_Reg/RNA_Proc"/>
</dbReference>
<proteinExistence type="predicted"/>
<evidence type="ECO:0000259" key="2">
    <source>
        <dbReference type="PROSITE" id="PS50006"/>
    </source>
</evidence>
<dbReference type="InterPro" id="IPR000253">
    <property type="entry name" value="FHA_dom"/>
</dbReference>
<protein>
    <submittedName>
        <fullName evidence="3">FHA domain-containing protein</fullName>
    </submittedName>
</protein>
<dbReference type="OrthoDB" id="151099at2"/>
<organism evidence="3 4">
    <name type="scientific">Oceanococcus atlanticus</name>
    <dbReference type="NCBI Taxonomy" id="1317117"/>
    <lineage>
        <taxon>Bacteria</taxon>
        <taxon>Pseudomonadati</taxon>
        <taxon>Pseudomonadota</taxon>
        <taxon>Gammaproteobacteria</taxon>
        <taxon>Chromatiales</taxon>
        <taxon>Oceanococcaceae</taxon>
        <taxon>Oceanococcus</taxon>
    </lineage>
</organism>
<dbReference type="SUPFAM" id="SSF49879">
    <property type="entry name" value="SMAD/FHA domain"/>
    <property type="match status" value="2"/>
</dbReference>
<evidence type="ECO:0000313" key="4">
    <source>
        <dbReference type="Proteomes" id="UP000192342"/>
    </source>
</evidence>
<keyword evidence="4" id="KW-1185">Reference proteome</keyword>
<dbReference type="CDD" id="cd00060">
    <property type="entry name" value="FHA"/>
    <property type="match status" value="2"/>
</dbReference>
<name>A0A1Y1SGQ1_9GAMM</name>
<sequence length="244" mass="25745">MSQLTISIDGRNLDEIELEKERVTIGRHPDNDIVLKDDRAVSGRHAVIITIMNDSFLEDLDSTNGTMVNGRQVGKHPLSNGDVIQVGRHSLKYTGAVTDYDDDFEKTMILKPSEIIAATSSAQEASKPAASPAPAASAAPTPAAAPAAPSRPMMGKVIVDSGPNAGKELKLTKALTTLGKPGVQVAAITRRADAYYVVHVSPAGSANRPKVNGEMISAQARKLASGDTVEIAGTAMKFELYSPE</sequence>
<dbReference type="SMART" id="SM00240">
    <property type="entry name" value="FHA"/>
    <property type="match status" value="1"/>
</dbReference>
<dbReference type="PROSITE" id="PS50006">
    <property type="entry name" value="FHA_DOMAIN"/>
    <property type="match status" value="1"/>
</dbReference>
<comment type="caution">
    <text evidence="3">The sequence shown here is derived from an EMBL/GenBank/DDBJ whole genome shotgun (WGS) entry which is preliminary data.</text>
</comment>
<dbReference type="Gene3D" id="2.60.200.20">
    <property type="match status" value="2"/>
</dbReference>
<dbReference type="EMBL" id="AQQV01000001">
    <property type="protein sequence ID" value="ORE88854.1"/>
    <property type="molecule type" value="Genomic_DNA"/>
</dbReference>
<reference evidence="3 4" key="1">
    <citation type="submission" date="2013-04" db="EMBL/GenBank/DDBJ databases">
        <title>Oceanococcus atlanticus 22II-S10r2 Genome Sequencing.</title>
        <authorList>
            <person name="Lai Q."/>
            <person name="Li G."/>
            <person name="Shao Z."/>
        </authorList>
    </citation>
    <scope>NUCLEOTIDE SEQUENCE [LARGE SCALE GENOMIC DNA]</scope>
    <source>
        <strain evidence="3 4">22II-S10r2</strain>
    </source>
</reference>
<dbReference type="STRING" id="1317117.ATO7_03225"/>
<dbReference type="InterPro" id="IPR008984">
    <property type="entry name" value="SMAD_FHA_dom_sf"/>
</dbReference>
<gene>
    <name evidence="3" type="ORF">ATO7_03225</name>
</gene>
<dbReference type="PANTHER" id="PTHR23308">
    <property type="entry name" value="NUCLEAR INHIBITOR OF PROTEIN PHOSPHATASE-1"/>
    <property type="match status" value="1"/>
</dbReference>
<accession>A0A1Y1SGQ1</accession>